<feature type="chain" id="PRO_5045609766" evidence="1">
    <location>
        <begin position="27"/>
        <end position="429"/>
    </location>
</feature>
<dbReference type="Proteomes" id="UP001379945">
    <property type="component" value="Unassembled WGS sequence"/>
</dbReference>
<dbReference type="EMBL" id="JBBUTI010000003">
    <property type="protein sequence ID" value="MEK8045700.1"/>
    <property type="molecule type" value="Genomic_DNA"/>
</dbReference>
<keyword evidence="1" id="KW-0732">Signal</keyword>
<dbReference type="RefSeq" id="WP_341397984.1">
    <property type="nucleotide sequence ID" value="NZ_JBBUTI010000003.1"/>
</dbReference>
<comment type="caution">
    <text evidence="2">The sequence shown here is derived from an EMBL/GenBank/DDBJ whole genome shotgun (WGS) entry which is preliminary data.</text>
</comment>
<feature type="signal peptide" evidence="1">
    <location>
        <begin position="1"/>
        <end position="26"/>
    </location>
</feature>
<name>A0ABU9C1H3_9BURK</name>
<evidence type="ECO:0000313" key="2">
    <source>
        <dbReference type="EMBL" id="MEK8045700.1"/>
    </source>
</evidence>
<evidence type="ECO:0000313" key="3">
    <source>
        <dbReference type="Proteomes" id="UP001379945"/>
    </source>
</evidence>
<accession>A0ABU9C1H3</accession>
<protein>
    <submittedName>
        <fullName evidence="2">Uncharacterized protein</fullName>
    </submittedName>
</protein>
<sequence length="429" mass="45343">MSARGLVLARALLLLAWAGLTGAAVAAPPVAPARIDLLSPAYTSQMLAESVYTGFNPKASPTFFQPGVKLAFYGQSRGCPSSATMATSAGAVLSSREAELGKGQPLAAFTGLPAGEEARRRVWMPSPRSEGCAGLSADEAGATPFLQVNATPGQTGLGLYTPSGPDARGRAPQFGPFDAAGQNGRGANAYIAGAFAIWRQPASGPAVQPMWQGVDDEWVIRSSQSIQQLSVDPTSTEDSLAQVKQQIVAVVLNPSCQAERRERPRACQLQYLFHTAIARSAVSDWAKVAWFQRGMVFFDPAQGGMPVVQGPIPPKGQVVNEAASGQALYRSEGEATGHSPFDARAFEVRVPFKAFLVAQRAAVARQLKKAAANVRDDELVEVFGSQWNQPQAWVLLSTSVAQETYNRDPARAAVIGGAVRSLVLSVEPP</sequence>
<organism evidence="2 3">
    <name type="scientific">Ideonella margarita</name>
    <dbReference type="NCBI Taxonomy" id="2984191"/>
    <lineage>
        <taxon>Bacteria</taxon>
        <taxon>Pseudomonadati</taxon>
        <taxon>Pseudomonadota</taxon>
        <taxon>Betaproteobacteria</taxon>
        <taxon>Burkholderiales</taxon>
        <taxon>Sphaerotilaceae</taxon>
        <taxon>Ideonella</taxon>
    </lineage>
</organism>
<keyword evidence="3" id="KW-1185">Reference proteome</keyword>
<reference evidence="2 3" key="1">
    <citation type="submission" date="2024-04" db="EMBL/GenBank/DDBJ databases">
        <title>Novel species of the genus Ideonella isolated from streams.</title>
        <authorList>
            <person name="Lu H."/>
        </authorList>
    </citation>
    <scope>NUCLEOTIDE SEQUENCE [LARGE SCALE GENOMIC DNA]</scope>
    <source>
        <strain evidence="2 3">LYT19W</strain>
    </source>
</reference>
<gene>
    <name evidence="2" type="ORF">AACH00_04995</name>
</gene>
<evidence type="ECO:0000256" key="1">
    <source>
        <dbReference type="SAM" id="SignalP"/>
    </source>
</evidence>
<proteinExistence type="predicted"/>